<keyword evidence="3" id="KW-1185">Reference proteome</keyword>
<feature type="region of interest" description="Disordered" evidence="1">
    <location>
        <begin position="1"/>
        <end position="39"/>
    </location>
</feature>
<gene>
    <name evidence="2" type="ORF">V5799_019192</name>
</gene>
<dbReference type="Proteomes" id="UP001321473">
    <property type="component" value="Unassembled WGS sequence"/>
</dbReference>
<sequence>MEREKNPPGISDPSVREVQDALVPSGGLRRRGTPKLRFIPEGDDVRLPAAIDKYRLRWLRPEDWMDSVTLKSQEETSQNSGKMRPRRS</sequence>
<proteinExistence type="predicted"/>
<accession>A0AAQ4EXJ8</accession>
<organism evidence="2 3">
    <name type="scientific">Amblyomma americanum</name>
    <name type="common">Lone star tick</name>
    <dbReference type="NCBI Taxonomy" id="6943"/>
    <lineage>
        <taxon>Eukaryota</taxon>
        <taxon>Metazoa</taxon>
        <taxon>Ecdysozoa</taxon>
        <taxon>Arthropoda</taxon>
        <taxon>Chelicerata</taxon>
        <taxon>Arachnida</taxon>
        <taxon>Acari</taxon>
        <taxon>Parasitiformes</taxon>
        <taxon>Ixodida</taxon>
        <taxon>Ixodoidea</taxon>
        <taxon>Ixodidae</taxon>
        <taxon>Amblyomminae</taxon>
        <taxon>Amblyomma</taxon>
    </lineage>
</organism>
<feature type="compositionally biased region" description="Polar residues" evidence="1">
    <location>
        <begin position="69"/>
        <end position="81"/>
    </location>
</feature>
<evidence type="ECO:0000313" key="2">
    <source>
        <dbReference type="EMBL" id="KAK8779467.1"/>
    </source>
</evidence>
<feature type="region of interest" description="Disordered" evidence="1">
    <location>
        <begin position="67"/>
        <end position="88"/>
    </location>
</feature>
<protein>
    <submittedName>
        <fullName evidence="2">Uncharacterized protein</fullName>
    </submittedName>
</protein>
<dbReference type="EMBL" id="JARKHS020009795">
    <property type="protein sequence ID" value="KAK8779467.1"/>
    <property type="molecule type" value="Genomic_DNA"/>
</dbReference>
<reference evidence="2 3" key="1">
    <citation type="journal article" date="2023" name="Arcadia Sci">
        <title>De novo assembly of a long-read Amblyomma americanum tick genome.</title>
        <authorList>
            <person name="Chou S."/>
            <person name="Poskanzer K.E."/>
            <person name="Rollins M."/>
            <person name="Thuy-Boun P.S."/>
        </authorList>
    </citation>
    <scope>NUCLEOTIDE SEQUENCE [LARGE SCALE GENOMIC DNA]</scope>
    <source>
        <strain evidence="2">F_SG_1</strain>
        <tissue evidence="2">Salivary glands</tissue>
    </source>
</reference>
<evidence type="ECO:0000313" key="3">
    <source>
        <dbReference type="Proteomes" id="UP001321473"/>
    </source>
</evidence>
<evidence type="ECO:0000256" key="1">
    <source>
        <dbReference type="SAM" id="MobiDB-lite"/>
    </source>
</evidence>
<dbReference type="AlphaFoldDB" id="A0AAQ4EXJ8"/>
<name>A0AAQ4EXJ8_AMBAM</name>
<comment type="caution">
    <text evidence="2">The sequence shown here is derived from an EMBL/GenBank/DDBJ whole genome shotgun (WGS) entry which is preliminary data.</text>
</comment>